<dbReference type="PROSITE" id="PS50213">
    <property type="entry name" value="FAS1"/>
    <property type="match status" value="1"/>
</dbReference>
<dbReference type="Gene3D" id="2.30.180.10">
    <property type="entry name" value="FAS1 domain"/>
    <property type="match status" value="1"/>
</dbReference>
<dbReference type="Pfam" id="PF02469">
    <property type="entry name" value="Fasciclin"/>
    <property type="match status" value="1"/>
</dbReference>
<protein>
    <recommendedName>
        <fullName evidence="2">FAS1 domain-containing protein</fullName>
    </recommendedName>
</protein>
<evidence type="ECO:0000256" key="1">
    <source>
        <dbReference type="SAM" id="SignalP"/>
    </source>
</evidence>
<evidence type="ECO:0000259" key="2">
    <source>
        <dbReference type="PROSITE" id="PS50213"/>
    </source>
</evidence>
<dbReference type="SMART" id="SM00554">
    <property type="entry name" value="FAS1"/>
    <property type="match status" value="1"/>
</dbReference>
<reference evidence="3" key="1">
    <citation type="journal article" date="2014" name="Genome Biol. Evol.">
        <title>Gene Loss Rather Than Gene Gain Is Associated with a Host Jump from Monocots to Dicots in the Smut Fungus Melanopsichium pennsylvanicum.</title>
        <authorList>
            <person name="Sharma R."/>
            <person name="Mishra B."/>
            <person name="Runge F."/>
            <person name="Thines M."/>
        </authorList>
    </citation>
    <scope>NUCLEOTIDE SEQUENCE</scope>
    <source>
        <strain evidence="3">4</strain>
    </source>
</reference>
<dbReference type="InterPro" id="IPR036378">
    <property type="entry name" value="FAS1_dom_sf"/>
</dbReference>
<organism evidence="3">
    <name type="scientific">Melanopsichium pennsylvanicum 4</name>
    <dbReference type="NCBI Taxonomy" id="1398559"/>
    <lineage>
        <taxon>Eukaryota</taxon>
        <taxon>Fungi</taxon>
        <taxon>Dikarya</taxon>
        <taxon>Basidiomycota</taxon>
        <taxon>Ustilaginomycotina</taxon>
        <taxon>Ustilaginomycetes</taxon>
        <taxon>Ustilaginales</taxon>
        <taxon>Ustilaginaceae</taxon>
        <taxon>Melanopsichium</taxon>
    </lineage>
</organism>
<dbReference type="AlphaFoldDB" id="A0A077R4J3"/>
<dbReference type="EMBL" id="HG529598">
    <property type="protein sequence ID" value="CDI53951.1"/>
    <property type="molecule type" value="Genomic_DNA"/>
</dbReference>
<name>A0A077R4J3_9BASI</name>
<feature type="signal peptide" evidence="1">
    <location>
        <begin position="1"/>
        <end position="19"/>
    </location>
</feature>
<dbReference type="GO" id="GO:0005615">
    <property type="term" value="C:extracellular space"/>
    <property type="evidence" value="ECO:0007669"/>
    <property type="project" value="TreeGrafter"/>
</dbReference>
<keyword evidence="1" id="KW-0732">Signal</keyword>
<dbReference type="InterPro" id="IPR000782">
    <property type="entry name" value="FAS1_domain"/>
</dbReference>
<proteinExistence type="predicted"/>
<feature type="domain" description="FAS1" evidence="2">
    <location>
        <begin position="45"/>
        <end position="183"/>
    </location>
</feature>
<sequence>MLLKSFTILLAASAGFVSAQSSSRRPLSYAPQPQDVYFPPKTQSVTTLLDFIKAKPELSTLLGLLDGSAGFVQAFQTEPTWDFTFFAPSNDAFENLGEYYRTFLATPRGKWWFGNQMMHHYVPNTALNSTAFNATETRIQTATYQYIGAKLSAGKLVLNGVATVTNPDNNITKGMVHIVDHVLDPSAQIYNVQLPAEPQAFIPGSCSNPNLAYC</sequence>
<dbReference type="SUPFAM" id="SSF82153">
    <property type="entry name" value="FAS1 domain"/>
    <property type="match status" value="1"/>
</dbReference>
<evidence type="ECO:0000313" key="3">
    <source>
        <dbReference type="EMBL" id="CDI53951.1"/>
    </source>
</evidence>
<feature type="chain" id="PRO_5001723293" description="FAS1 domain-containing protein" evidence="1">
    <location>
        <begin position="20"/>
        <end position="214"/>
    </location>
</feature>
<dbReference type="PANTHER" id="PTHR10900">
    <property type="entry name" value="PERIOSTIN-RELATED"/>
    <property type="match status" value="1"/>
</dbReference>
<dbReference type="InterPro" id="IPR050904">
    <property type="entry name" value="Adhesion/Biosynth-related"/>
</dbReference>
<accession>A0A077R4J3</accession>
<dbReference type="PANTHER" id="PTHR10900:SF77">
    <property type="entry name" value="FI19380P1"/>
    <property type="match status" value="1"/>
</dbReference>